<dbReference type="Pfam" id="PF10612">
    <property type="entry name" value="Spore-coat_CotZ"/>
    <property type="match status" value="1"/>
</dbReference>
<dbReference type="InterPro" id="IPR019593">
    <property type="entry name" value="Spore_coat_protein_Z/Y"/>
</dbReference>
<evidence type="ECO:0000313" key="2">
    <source>
        <dbReference type="Proteomes" id="UP001177121"/>
    </source>
</evidence>
<sequence length="150" mass="16981">MSQKTSFCVREAVENIEELQNAVEEDCPTSCHSKLLSPTHSLGDTVPFVLFTSKSNPLVAFGNVGELDNGPCFNTVFFRVEKVHDSCATLSLLIAFDEHKHILDFTDKDTVCEVFRLEKTNYCIEVDLDCFCAVNCLNPRLINRTHHHHH</sequence>
<comment type="caution">
    <text evidence="1">The sequence shown here is derived from an EMBL/GenBank/DDBJ whole genome shotgun (WGS) entry which is preliminary data.</text>
</comment>
<proteinExistence type="predicted"/>
<dbReference type="Proteomes" id="UP001177121">
    <property type="component" value="Unassembled WGS sequence"/>
</dbReference>
<organism evidence="1 2">
    <name type="scientific">Bacillus cabrialesii subsp. tritici</name>
    <dbReference type="NCBI Taxonomy" id="2944916"/>
    <lineage>
        <taxon>Bacteria</taxon>
        <taxon>Bacillati</taxon>
        <taxon>Bacillota</taxon>
        <taxon>Bacilli</taxon>
        <taxon>Bacillales</taxon>
        <taxon>Bacillaceae</taxon>
        <taxon>Bacillus</taxon>
        <taxon>Bacillus cabrialesii</taxon>
    </lineage>
</organism>
<reference evidence="1" key="1">
    <citation type="submission" date="2023-07" db="EMBL/GenBank/DDBJ databases">
        <title>Biological control against Fusarium languescens, the causal agent of wilt in Jalapeno peppers, by a novel bacterial subspecies: Bacillus cabrialesii subsp. tritici TSO2.</title>
        <authorList>
            <person name="Montoya-Martinez A.C."/>
            <person name="Figueroa-Brambila K.M."/>
            <person name="Escalante-Beltran A."/>
            <person name="Lopez-Montoya N.D."/>
            <person name="Valenzuela-Ruiz V."/>
            <person name="Parra-Cota F.I."/>
            <person name="Estrada Alvarado M.I."/>
            <person name="De Los Santos Villalobos S."/>
        </authorList>
    </citation>
    <scope>NUCLEOTIDE SEQUENCE</scope>
    <source>
        <strain evidence="1">TSO2</strain>
    </source>
</reference>
<name>A0ABT9DIH1_9BACI</name>
<evidence type="ECO:0000313" key="1">
    <source>
        <dbReference type="EMBL" id="MDO8224499.1"/>
    </source>
</evidence>
<dbReference type="EMBL" id="JAHBMK020000001">
    <property type="protein sequence ID" value="MDO8224499.1"/>
    <property type="molecule type" value="Genomic_DNA"/>
</dbReference>
<gene>
    <name evidence="1" type="primary">cotZ</name>
    <name evidence="1" type="ORF">KHP33_006495</name>
</gene>
<accession>A0ABT9DIH1</accession>
<protein>
    <submittedName>
        <fullName evidence="1">Spore coat protein CotZ</fullName>
    </submittedName>
</protein>
<keyword evidence="2" id="KW-1185">Reference proteome</keyword>
<dbReference type="RefSeq" id="WP_075745386.1">
    <property type="nucleotide sequence ID" value="NZ_JAHBMK020000001.1"/>
</dbReference>